<comment type="similarity">
    <text evidence="1">Belongs to the WXG100 family.</text>
</comment>
<dbReference type="RefSeq" id="WP_017696476.1">
    <property type="nucleotide sequence ID" value="NZ_CP023257.1"/>
</dbReference>
<dbReference type="InterPro" id="IPR010310">
    <property type="entry name" value="T7SS_ESAT-6-like"/>
</dbReference>
<name>A0AAQ3IDX3_BACIU</name>
<proteinExistence type="inferred from homology"/>
<dbReference type="InterPro" id="IPR036689">
    <property type="entry name" value="ESAT-6-like_sf"/>
</dbReference>
<evidence type="ECO:0000256" key="2">
    <source>
        <dbReference type="SAM" id="Coils"/>
    </source>
</evidence>
<evidence type="ECO:0000313" key="3">
    <source>
        <dbReference type="EMBL" id="WHM20489.1"/>
    </source>
</evidence>
<protein>
    <recommendedName>
        <fullName evidence="1">ESAT-6-like protein</fullName>
    </recommendedName>
</protein>
<reference evidence="3" key="1">
    <citation type="submission" date="2023-05" db="EMBL/GenBank/DDBJ databases">
        <title>Complete genome sequence of Bacillus subtilis SRCM117797 isolated from Soybean paste.</title>
        <authorList>
            <person name="Abraha H.B."/>
            <person name="Kim K.-P."/>
            <person name="Ryu M.-S."/>
            <person name="Jeong D.-Y."/>
        </authorList>
    </citation>
    <scope>NUCLEOTIDE SEQUENCE</scope>
    <source>
        <strain evidence="3">SRCM117797</strain>
    </source>
</reference>
<sequence length="104" mass="12104">MDSYKVIELANKYSAAAEEVRSSKMLLESRLFALGDAWQGKSRDSFDQDFEETKAAYDQFEQELLETSQELKAAAVKIEERKAEIARMEELERKAREERHKLGR</sequence>
<dbReference type="Gene3D" id="1.10.287.1060">
    <property type="entry name" value="ESAT-6-like"/>
    <property type="match status" value="1"/>
</dbReference>
<accession>A0AAQ3IDX3</accession>
<keyword evidence="2" id="KW-0175">Coiled coil</keyword>
<dbReference type="Pfam" id="PF06013">
    <property type="entry name" value="WXG100"/>
    <property type="match status" value="1"/>
</dbReference>
<evidence type="ECO:0000256" key="1">
    <source>
        <dbReference type="RuleBase" id="RU362001"/>
    </source>
</evidence>
<feature type="coiled-coil region" evidence="2">
    <location>
        <begin position="43"/>
        <end position="101"/>
    </location>
</feature>
<dbReference type="SUPFAM" id="SSF140453">
    <property type="entry name" value="EsxAB dimer-like"/>
    <property type="match status" value="1"/>
</dbReference>
<gene>
    <name evidence="3" type="primary">yfjA</name>
    <name evidence="3" type="ORF">QL281_16895</name>
</gene>
<dbReference type="EMBL" id="CP125292">
    <property type="protein sequence ID" value="WHM20489.1"/>
    <property type="molecule type" value="Genomic_DNA"/>
</dbReference>
<dbReference type="AlphaFoldDB" id="A0AAQ3IDX3"/>
<dbReference type="NCBIfam" id="TIGR03930">
    <property type="entry name" value="WXG100_ESAT6"/>
    <property type="match status" value="1"/>
</dbReference>
<dbReference type="Proteomes" id="UP001229422">
    <property type="component" value="Chromosome"/>
</dbReference>
<evidence type="ECO:0000313" key="4">
    <source>
        <dbReference type="Proteomes" id="UP001229422"/>
    </source>
</evidence>
<organism evidence="3 4">
    <name type="scientific">Bacillus subtilis</name>
    <dbReference type="NCBI Taxonomy" id="1423"/>
    <lineage>
        <taxon>Bacteria</taxon>
        <taxon>Bacillati</taxon>
        <taxon>Bacillota</taxon>
        <taxon>Bacilli</taxon>
        <taxon>Bacillales</taxon>
        <taxon>Bacillaceae</taxon>
        <taxon>Bacillus</taxon>
    </lineage>
</organism>